<name>A0A3P9H2A5_ORYLA</name>
<dbReference type="InterPro" id="IPR001841">
    <property type="entry name" value="Znf_RING"/>
</dbReference>
<dbReference type="InterPro" id="IPR013083">
    <property type="entry name" value="Znf_RING/FYVE/PHD"/>
</dbReference>
<evidence type="ECO:0000259" key="5">
    <source>
        <dbReference type="PROSITE" id="PS50089"/>
    </source>
</evidence>
<keyword evidence="1" id="KW-0479">Metal-binding</keyword>
<evidence type="ECO:0000313" key="7">
    <source>
        <dbReference type="Proteomes" id="UP000265200"/>
    </source>
</evidence>
<reference evidence="6" key="3">
    <citation type="submission" date="2025-08" db="UniProtKB">
        <authorList>
            <consortium name="Ensembl"/>
        </authorList>
    </citation>
    <scope>IDENTIFICATION</scope>
    <source>
        <strain evidence="6">HSOK</strain>
    </source>
</reference>
<reference evidence="6" key="4">
    <citation type="submission" date="2025-09" db="UniProtKB">
        <authorList>
            <consortium name="Ensembl"/>
        </authorList>
    </citation>
    <scope>IDENTIFICATION</scope>
    <source>
        <strain evidence="6">HSOK</strain>
    </source>
</reference>
<evidence type="ECO:0000256" key="2">
    <source>
        <dbReference type="ARBA" id="ARBA00022771"/>
    </source>
</evidence>
<protein>
    <recommendedName>
        <fullName evidence="5">RING-type domain-containing protein</fullName>
    </recommendedName>
</protein>
<dbReference type="Pfam" id="PF15227">
    <property type="entry name" value="zf-C3HC4_4"/>
    <property type="match status" value="1"/>
</dbReference>
<evidence type="ECO:0000256" key="3">
    <source>
        <dbReference type="ARBA" id="ARBA00022833"/>
    </source>
</evidence>
<reference key="1">
    <citation type="journal article" date="2007" name="Nature">
        <title>The medaka draft genome and insights into vertebrate genome evolution.</title>
        <authorList>
            <person name="Kasahara M."/>
            <person name="Naruse K."/>
            <person name="Sasaki S."/>
            <person name="Nakatani Y."/>
            <person name="Qu W."/>
            <person name="Ahsan B."/>
            <person name="Yamada T."/>
            <person name="Nagayasu Y."/>
            <person name="Doi K."/>
            <person name="Kasai Y."/>
            <person name="Jindo T."/>
            <person name="Kobayashi D."/>
            <person name="Shimada A."/>
            <person name="Toyoda A."/>
            <person name="Kuroki Y."/>
            <person name="Fujiyama A."/>
            <person name="Sasaki T."/>
            <person name="Shimizu A."/>
            <person name="Asakawa S."/>
            <person name="Shimizu N."/>
            <person name="Hashimoto S."/>
            <person name="Yang J."/>
            <person name="Lee Y."/>
            <person name="Matsushima K."/>
            <person name="Sugano S."/>
            <person name="Sakaizumi M."/>
            <person name="Narita T."/>
            <person name="Ohishi K."/>
            <person name="Haga S."/>
            <person name="Ohta F."/>
            <person name="Nomoto H."/>
            <person name="Nogata K."/>
            <person name="Morishita T."/>
            <person name="Endo T."/>
            <person name="Shin-I T."/>
            <person name="Takeda H."/>
            <person name="Morishita S."/>
            <person name="Kohara Y."/>
        </authorList>
    </citation>
    <scope>NUCLEOTIDE SEQUENCE [LARGE SCALE GENOMIC DNA]</scope>
    <source>
        <strain>Hd-rR</strain>
    </source>
</reference>
<dbReference type="Proteomes" id="UP000265200">
    <property type="component" value="Chromosome 17"/>
</dbReference>
<organism evidence="6 7">
    <name type="scientific">Oryzias latipes</name>
    <name type="common">Japanese rice fish</name>
    <name type="synonym">Japanese killifish</name>
    <dbReference type="NCBI Taxonomy" id="8090"/>
    <lineage>
        <taxon>Eukaryota</taxon>
        <taxon>Metazoa</taxon>
        <taxon>Chordata</taxon>
        <taxon>Craniata</taxon>
        <taxon>Vertebrata</taxon>
        <taxon>Euteleostomi</taxon>
        <taxon>Actinopterygii</taxon>
        <taxon>Neopterygii</taxon>
        <taxon>Teleostei</taxon>
        <taxon>Neoteleostei</taxon>
        <taxon>Acanthomorphata</taxon>
        <taxon>Ovalentaria</taxon>
        <taxon>Atherinomorphae</taxon>
        <taxon>Beloniformes</taxon>
        <taxon>Adrianichthyidae</taxon>
        <taxon>Oryziinae</taxon>
        <taxon>Oryzias</taxon>
    </lineage>
</organism>
<dbReference type="SUPFAM" id="SSF57850">
    <property type="entry name" value="RING/U-box"/>
    <property type="match status" value="1"/>
</dbReference>
<dbReference type="Ensembl" id="ENSORLT00015011880.1">
    <property type="protein sequence ID" value="ENSORLP00015001895.1"/>
    <property type="gene ID" value="ENSORLG00015002537.1"/>
</dbReference>
<sequence length="104" mass="12418">MEEHEQSRLEELLTCPVCQDIFSDPRQLPCGHSMCLSCWSVRGCKLEDAKLWSRPQLRGEFLMNSCRFAETMFKKITALKKNWLNWHNHNQKNHWVTLLKCIKR</sequence>
<evidence type="ECO:0000256" key="1">
    <source>
        <dbReference type="ARBA" id="ARBA00022723"/>
    </source>
</evidence>
<keyword evidence="3" id="KW-0862">Zinc</keyword>
<keyword evidence="2 4" id="KW-0863">Zinc-finger</keyword>
<evidence type="ECO:0000256" key="4">
    <source>
        <dbReference type="PROSITE-ProRule" id="PRU00175"/>
    </source>
</evidence>
<reference evidence="6 7" key="2">
    <citation type="submission" date="2017-04" db="EMBL/GenBank/DDBJ databases">
        <title>CpG methylation of centromeres and impact of large insertions on vertebrate speciation.</title>
        <authorList>
            <person name="Ichikawa K."/>
            <person name="Yoshimura J."/>
            <person name="Morishita S."/>
        </authorList>
    </citation>
    <scope>NUCLEOTIDE SEQUENCE</scope>
    <source>
        <strain evidence="6 7">HSOK</strain>
    </source>
</reference>
<dbReference type="Gene3D" id="3.30.40.10">
    <property type="entry name" value="Zinc/RING finger domain, C3HC4 (zinc finger)"/>
    <property type="match status" value="1"/>
</dbReference>
<accession>A0A3P9H2A5</accession>
<dbReference type="PROSITE" id="PS50089">
    <property type="entry name" value="ZF_RING_2"/>
    <property type="match status" value="1"/>
</dbReference>
<evidence type="ECO:0000313" key="6">
    <source>
        <dbReference type="Ensembl" id="ENSORLP00015001895.1"/>
    </source>
</evidence>
<proteinExistence type="predicted"/>
<feature type="domain" description="RING-type" evidence="5">
    <location>
        <begin position="15"/>
        <end position="38"/>
    </location>
</feature>
<dbReference type="AlphaFoldDB" id="A0A3P9H2A5"/>
<dbReference type="GO" id="GO:0008270">
    <property type="term" value="F:zinc ion binding"/>
    <property type="evidence" value="ECO:0007669"/>
    <property type="project" value="UniProtKB-KW"/>
</dbReference>